<evidence type="ECO:0000256" key="2">
    <source>
        <dbReference type="ARBA" id="ARBA00004370"/>
    </source>
</evidence>
<evidence type="ECO:0000313" key="13">
    <source>
        <dbReference type="Proteomes" id="UP000187425"/>
    </source>
</evidence>
<name>A0A1R0ZF05_9BACL</name>
<dbReference type="InterPro" id="IPR005467">
    <property type="entry name" value="His_kinase_dom"/>
</dbReference>
<proteinExistence type="predicted"/>
<evidence type="ECO:0000256" key="8">
    <source>
        <dbReference type="ARBA" id="ARBA00022840"/>
    </source>
</evidence>
<keyword evidence="7" id="KW-0418">Kinase</keyword>
<dbReference type="Proteomes" id="UP000187425">
    <property type="component" value="Unassembled WGS sequence"/>
</dbReference>
<evidence type="ECO:0000256" key="7">
    <source>
        <dbReference type="ARBA" id="ARBA00022777"/>
    </source>
</evidence>
<dbReference type="GO" id="GO:0005886">
    <property type="term" value="C:plasma membrane"/>
    <property type="evidence" value="ECO:0007669"/>
    <property type="project" value="TreeGrafter"/>
</dbReference>
<feature type="transmembrane region" description="Helical" evidence="10">
    <location>
        <begin position="12"/>
        <end position="30"/>
    </location>
</feature>
<dbReference type="PROSITE" id="PS50109">
    <property type="entry name" value="HIS_KIN"/>
    <property type="match status" value="1"/>
</dbReference>
<dbReference type="InterPro" id="IPR003594">
    <property type="entry name" value="HATPase_dom"/>
</dbReference>
<dbReference type="InterPro" id="IPR003661">
    <property type="entry name" value="HisK_dim/P_dom"/>
</dbReference>
<dbReference type="InterPro" id="IPR036097">
    <property type="entry name" value="HisK_dim/P_sf"/>
</dbReference>
<dbReference type="EC" id="2.7.13.3" evidence="3"/>
<evidence type="ECO:0000259" key="11">
    <source>
        <dbReference type="PROSITE" id="PS50109"/>
    </source>
</evidence>
<keyword evidence="8" id="KW-0067">ATP-binding</keyword>
<comment type="subcellular location">
    <subcellularLocation>
        <location evidence="2">Membrane</location>
    </subcellularLocation>
</comment>
<dbReference type="InterPro" id="IPR050351">
    <property type="entry name" value="BphY/WalK/GraS-like"/>
</dbReference>
<dbReference type="GO" id="GO:0004721">
    <property type="term" value="F:phosphoprotein phosphatase activity"/>
    <property type="evidence" value="ECO:0007669"/>
    <property type="project" value="TreeGrafter"/>
</dbReference>
<sequence>MKNPFRKIIWSSFTLLAVVVVLFVSMLIYYKPEKHVVIGCVVFISVMALLFISFVLALRKEMLNTLSSLSGLIQDLINGQMTQMFPVQEDTLLSKLQHQVIQLSELLSSQKQRYREESHEVKTLISDISHQLKTPLANLGMYNSLLMDEGLPAETRSEFTRHMGSQIEKLSWLMENLIKLSRLESGIIELHAAEKHNLENTVLSAIKQAFPAAEQKNIEILLEMDQEITLQHDPKWTGEAIYNIIDNALKYTLGSCSVRITIRRYDLFARIDIADGGIGIPVAEMNDIFKRFYRGAGCNGTEGVGIGLYLARKIVTEQDGYIKVRSELSKGSVFSIFLPLR</sequence>
<gene>
    <name evidence="12" type="ORF">BSK65_17555</name>
</gene>
<dbReference type="InterPro" id="IPR004358">
    <property type="entry name" value="Sig_transdc_His_kin-like_C"/>
</dbReference>
<keyword evidence="6" id="KW-0547">Nucleotide-binding</keyword>
<keyword evidence="4" id="KW-0597">Phosphoprotein</keyword>
<dbReference type="EMBL" id="MPTW01000009">
    <property type="protein sequence ID" value="OME68502.1"/>
    <property type="molecule type" value="Genomic_DNA"/>
</dbReference>
<dbReference type="PRINTS" id="PR00344">
    <property type="entry name" value="BCTRLSENSOR"/>
</dbReference>
<evidence type="ECO:0000256" key="1">
    <source>
        <dbReference type="ARBA" id="ARBA00000085"/>
    </source>
</evidence>
<dbReference type="GO" id="GO:0005524">
    <property type="term" value="F:ATP binding"/>
    <property type="evidence" value="ECO:0007669"/>
    <property type="project" value="UniProtKB-KW"/>
</dbReference>
<evidence type="ECO:0000256" key="10">
    <source>
        <dbReference type="SAM" id="Phobius"/>
    </source>
</evidence>
<dbReference type="Pfam" id="PF02518">
    <property type="entry name" value="HATPase_c"/>
    <property type="match status" value="1"/>
</dbReference>
<evidence type="ECO:0000256" key="4">
    <source>
        <dbReference type="ARBA" id="ARBA00022553"/>
    </source>
</evidence>
<feature type="domain" description="Histidine kinase" evidence="11">
    <location>
        <begin position="127"/>
        <end position="341"/>
    </location>
</feature>
<dbReference type="RefSeq" id="WP_076285319.1">
    <property type="nucleotide sequence ID" value="NZ_MPTW01000009.1"/>
</dbReference>
<dbReference type="AlphaFoldDB" id="A0A1R0ZF05"/>
<evidence type="ECO:0000256" key="9">
    <source>
        <dbReference type="ARBA" id="ARBA00023012"/>
    </source>
</evidence>
<dbReference type="PANTHER" id="PTHR45453">
    <property type="entry name" value="PHOSPHATE REGULON SENSOR PROTEIN PHOR"/>
    <property type="match status" value="1"/>
</dbReference>
<keyword evidence="10" id="KW-0472">Membrane</keyword>
<evidence type="ECO:0000256" key="6">
    <source>
        <dbReference type="ARBA" id="ARBA00022741"/>
    </source>
</evidence>
<reference evidence="12 13" key="1">
    <citation type="submission" date="2016-11" db="EMBL/GenBank/DDBJ databases">
        <title>Paenibacillus species isolates.</title>
        <authorList>
            <person name="Beno S.M."/>
        </authorList>
    </citation>
    <scope>NUCLEOTIDE SEQUENCE [LARGE SCALE GENOMIC DNA]</scope>
    <source>
        <strain evidence="12 13">FSL H7-0443</strain>
    </source>
</reference>
<keyword evidence="9" id="KW-0902">Two-component regulatory system</keyword>
<keyword evidence="10" id="KW-1133">Transmembrane helix</keyword>
<dbReference type="CDD" id="cd00075">
    <property type="entry name" value="HATPase"/>
    <property type="match status" value="1"/>
</dbReference>
<dbReference type="SMART" id="SM00388">
    <property type="entry name" value="HisKA"/>
    <property type="match status" value="1"/>
</dbReference>
<comment type="catalytic activity">
    <reaction evidence="1">
        <text>ATP + protein L-histidine = ADP + protein N-phospho-L-histidine.</text>
        <dbReference type="EC" id="2.7.13.3"/>
    </reaction>
</comment>
<organism evidence="12 13">
    <name type="scientific">Paenibacillus odorifer</name>
    <dbReference type="NCBI Taxonomy" id="189426"/>
    <lineage>
        <taxon>Bacteria</taxon>
        <taxon>Bacillati</taxon>
        <taxon>Bacillota</taxon>
        <taxon>Bacilli</taxon>
        <taxon>Bacillales</taxon>
        <taxon>Paenibacillaceae</taxon>
        <taxon>Paenibacillus</taxon>
    </lineage>
</organism>
<dbReference type="GO" id="GO:0016036">
    <property type="term" value="P:cellular response to phosphate starvation"/>
    <property type="evidence" value="ECO:0007669"/>
    <property type="project" value="TreeGrafter"/>
</dbReference>
<comment type="caution">
    <text evidence="12">The sequence shown here is derived from an EMBL/GenBank/DDBJ whole genome shotgun (WGS) entry which is preliminary data.</text>
</comment>
<dbReference type="Gene3D" id="3.30.565.10">
    <property type="entry name" value="Histidine kinase-like ATPase, C-terminal domain"/>
    <property type="match status" value="1"/>
</dbReference>
<protein>
    <recommendedName>
        <fullName evidence="3">histidine kinase</fullName>
        <ecNumber evidence="3">2.7.13.3</ecNumber>
    </recommendedName>
</protein>
<evidence type="ECO:0000313" key="12">
    <source>
        <dbReference type="EMBL" id="OME68502.1"/>
    </source>
</evidence>
<evidence type="ECO:0000256" key="3">
    <source>
        <dbReference type="ARBA" id="ARBA00012438"/>
    </source>
</evidence>
<accession>A0A1R0ZF05</accession>
<dbReference type="InterPro" id="IPR036890">
    <property type="entry name" value="HATPase_C_sf"/>
</dbReference>
<dbReference type="SUPFAM" id="SSF55874">
    <property type="entry name" value="ATPase domain of HSP90 chaperone/DNA topoisomerase II/histidine kinase"/>
    <property type="match status" value="1"/>
</dbReference>
<evidence type="ECO:0000256" key="5">
    <source>
        <dbReference type="ARBA" id="ARBA00022679"/>
    </source>
</evidence>
<dbReference type="PANTHER" id="PTHR45453:SF1">
    <property type="entry name" value="PHOSPHATE REGULON SENSOR PROTEIN PHOR"/>
    <property type="match status" value="1"/>
</dbReference>
<dbReference type="Gene3D" id="1.10.287.130">
    <property type="match status" value="1"/>
</dbReference>
<dbReference type="Pfam" id="PF00512">
    <property type="entry name" value="HisKA"/>
    <property type="match status" value="1"/>
</dbReference>
<keyword evidence="10" id="KW-0812">Transmembrane</keyword>
<feature type="transmembrane region" description="Helical" evidence="10">
    <location>
        <begin position="36"/>
        <end position="58"/>
    </location>
</feature>
<dbReference type="SUPFAM" id="SSF47384">
    <property type="entry name" value="Homodimeric domain of signal transducing histidine kinase"/>
    <property type="match status" value="1"/>
</dbReference>
<dbReference type="GO" id="GO:0000155">
    <property type="term" value="F:phosphorelay sensor kinase activity"/>
    <property type="evidence" value="ECO:0007669"/>
    <property type="project" value="InterPro"/>
</dbReference>
<keyword evidence="5" id="KW-0808">Transferase</keyword>
<dbReference type="CDD" id="cd00082">
    <property type="entry name" value="HisKA"/>
    <property type="match status" value="1"/>
</dbReference>
<dbReference type="SMART" id="SM00387">
    <property type="entry name" value="HATPase_c"/>
    <property type="match status" value="1"/>
</dbReference>